<protein>
    <submittedName>
        <fullName evidence="1">Uncharacterized protein</fullName>
    </submittedName>
</protein>
<proteinExistence type="predicted"/>
<feature type="non-terminal residue" evidence="1">
    <location>
        <position position="1"/>
    </location>
</feature>
<dbReference type="Proteomes" id="UP000033428">
    <property type="component" value="Unassembled WGS sequence"/>
</dbReference>
<dbReference type="AlphaFoldDB" id="A0A0F0CPX1"/>
<keyword evidence="2" id="KW-1185">Reference proteome</keyword>
<comment type="caution">
    <text evidence="1">The sequence shown here is derived from an EMBL/GenBank/DDBJ whole genome shotgun (WGS) entry which is preliminary data.</text>
</comment>
<name>A0A0F0CPX1_9BACT</name>
<reference evidence="1 2" key="1">
    <citation type="submission" date="2015-02" db="EMBL/GenBank/DDBJ databases">
        <title>Single-cell genomics of uncultivated deep-branching MTB reveals a conserved set of magnetosome genes.</title>
        <authorList>
            <person name="Kolinko S."/>
            <person name="Richter M."/>
            <person name="Glockner F.O."/>
            <person name="Brachmann A."/>
            <person name="Schuler D."/>
        </authorList>
    </citation>
    <scope>NUCLEOTIDE SEQUENCE [LARGE SCALE GENOMIC DNA]</scope>
    <source>
        <strain evidence="1">SKK-01</strain>
    </source>
</reference>
<gene>
    <name evidence="1" type="ORF">OMAG_002560</name>
</gene>
<evidence type="ECO:0000313" key="1">
    <source>
        <dbReference type="EMBL" id="KJJ83571.1"/>
    </source>
</evidence>
<evidence type="ECO:0000313" key="2">
    <source>
        <dbReference type="Proteomes" id="UP000033428"/>
    </source>
</evidence>
<dbReference type="EMBL" id="JYNY01000534">
    <property type="protein sequence ID" value="KJJ83571.1"/>
    <property type="molecule type" value="Genomic_DNA"/>
</dbReference>
<sequence>RIAVSNLPLYTGSHPLYVTFVVAVVLPRFSSPEYKIYSAPTNGLHEKLPWK</sequence>
<accession>A0A0F0CPX1</accession>
<organism evidence="1 2">
    <name type="scientific">Candidatus Omnitrophus magneticus</name>
    <dbReference type="NCBI Taxonomy" id="1609969"/>
    <lineage>
        <taxon>Bacteria</taxon>
        <taxon>Pseudomonadati</taxon>
        <taxon>Candidatus Omnitrophota</taxon>
        <taxon>Candidatus Omnitrophus</taxon>
    </lineage>
</organism>